<dbReference type="Pfam" id="PF00024">
    <property type="entry name" value="PAN_1"/>
    <property type="match status" value="1"/>
</dbReference>
<dbReference type="SUPFAM" id="SSF57414">
    <property type="entry name" value="Hairpin loop containing domain-like"/>
    <property type="match status" value="1"/>
</dbReference>
<gene>
    <name evidence="2" type="ORF">OS493_034466</name>
</gene>
<evidence type="ECO:0000313" key="2">
    <source>
        <dbReference type="EMBL" id="KAJ7376476.1"/>
    </source>
</evidence>
<proteinExistence type="predicted"/>
<dbReference type="OrthoDB" id="5974378at2759"/>
<evidence type="ECO:0000313" key="3">
    <source>
        <dbReference type="Proteomes" id="UP001163046"/>
    </source>
</evidence>
<name>A0A9W9Z7R4_9CNID</name>
<feature type="domain" description="Apple" evidence="1">
    <location>
        <begin position="8"/>
        <end position="84"/>
    </location>
</feature>
<comment type="caution">
    <text evidence="2">The sequence shown here is derived from an EMBL/GenBank/DDBJ whole genome shotgun (WGS) entry which is preliminary data.</text>
</comment>
<dbReference type="Proteomes" id="UP001163046">
    <property type="component" value="Unassembled WGS sequence"/>
</dbReference>
<accession>A0A9W9Z7R4</accession>
<sequence length="240" mass="26807">MVITANNCEDKSSELGFKLARHAYSSTVVPEYPACLELCLDDAKCHSINFDLSSGNCDFNNASKAAVMHGDFVKDSNTIFSDIVGRETKGGWTLIKQLQNTPSILLTGAVNKGHPSMAPTYTDDYKDLSKYRNNSLFLSVTGLKKLREDMGFDEVRFYCYKKKVGKVIHIKTNKDSLGEAVVKFYTVNAIFPKACGSFTILPDDTSELSRRCNDWGCPGILRNGGIRHLRMRIACMYTQR</sequence>
<evidence type="ECO:0000259" key="1">
    <source>
        <dbReference type="PROSITE" id="PS50948"/>
    </source>
</evidence>
<dbReference type="PROSITE" id="PS50948">
    <property type="entry name" value="PAN"/>
    <property type="match status" value="1"/>
</dbReference>
<protein>
    <recommendedName>
        <fullName evidence="1">Apple domain-containing protein</fullName>
    </recommendedName>
</protein>
<organism evidence="2 3">
    <name type="scientific">Desmophyllum pertusum</name>
    <dbReference type="NCBI Taxonomy" id="174260"/>
    <lineage>
        <taxon>Eukaryota</taxon>
        <taxon>Metazoa</taxon>
        <taxon>Cnidaria</taxon>
        <taxon>Anthozoa</taxon>
        <taxon>Hexacorallia</taxon>
        <taxon>Scleractinia</taxon>
        <taxon>Caryophylliina</taxon>
        <taxon>Caryophylliidae</taxon>
        <taxon>Desmophyllum</taxon>
    </lineage>
</organism>
<dbReference type="AlphaFoldDB" id="A0A9W9Z7R4"/>
<reference evidence="2" key="1">
    <citation type="submission" date="2023-01" db="EMBL/GenBank/DDBJ databases">
        <title>Genome assembly of the deep-sea coral Lophelia pertusa.</title>
        <authorList>
            <person name="Herrera S."/>
            <person name="Cordes E."/>
        </authorList>
    </citation>
    <scope>NUCLEOTIDE SEQUENCE</scope>
    <source>
        <strain evidence="2">USNM1676648</strain>
        <tissue evidence="2">Polyp</tissue>
    </source>
</reference>
<keyword evidence="3" id="KW-1185">Reference proteome</keyword>
<dbReference type="EMBL" id="MU826398">
    <property type="protein sequence ID" value="KAJ7376476.1"/>
    <property type="molecule type" value="Genomic_DNA"/>
</dbReference>
<dbReference type="InterPro" id="IPR003609">
    <property type="entry name" value="Pan_app"/>
</dbReference>